<reference evidence="2" key="1">
    <citation type="submission" date="2017-07" db="EMBL/GenBank/DDBJ databases">
        <title>Draft genome sequence of Effusibacillus lacus strain skLN1.</title>
        <authorList>
            <person name="Watanabe M."/>
            <person name="Kojima H."/>
            <person name="Fukui M."/>
        </authorList>
    </citation>
    <scope>NUCLEOTIDE SEQUENCE [LARGE SCALE GENOMIC DNA]</scope>
    <source>
        <strain evidence="2">skLN1</strain>
    </source>
</reference>
<name>A0A292YNF4_9BACL</name>
<dbReference type="RefSeq" id="WP_096182169.1">
    <property type="nucleotide sequence ID" value="NZ_BDUF01000057.1"/>
</dbReference>
<dbReference type="AlphaFoldDB" id="A0A292YNF4"/>
<comment type="caution">
    <text evidence="1">The sequence shown here is derived from an EMBL/GenBank/DDBJ whole genome shotgun (WGS) entry which is preliminary data.</text>
</comment>
<organism evidence="1 2">
    <name type="scientific">Effusibacillus lacus</name>
    <dbReference type="NCBI Taxonomy" id="1348429"/>
    <lineage>
        <taxon>Bacteria</taxon>
        <taxon>Bacillati</taxon>
        <taxon>Bacillota</taxon>
        <taxon>Bacilli</taxon>
        <taxon>Bacillales</taxon>
        <taxon>Alicyclobacillaceae</taxon>
        <taxon>Effusibacillus</taxon>
    </lineage>
</organism>
<dbReference type="Proteomes" id="UP000217785">
    <property type="component" value="Unassembled WGS sequence"/>
</dbReference>
<evidence type="ECO:0000313" key="1">
    <source>
        <dbReference type="EMBL" id="GAX90441.1"/>
    </source>
</evidence>
<gene>
    <name evidence="1" type="ORF">EFBL_2068</name>
</gene>
<keyword evidence="2" id="KW-1185">Reference proteome</keyword>
<accession>A0A292YNF4</accession>
<dbReference type="EMBL" id="BDUF01000057">
    <property type="protein sequence ID" value="GAX90441.1"/>
    <property type="molecule type" value="Genomic_DNA"/>
</dbReference>
<protein>
    <submittedName>
        <fullName evidence="1">Uncharacterized protein</fullName>
    </submittedName>
</protein>
<proteinExistence type="predicted"/>
<sequence>MTTSKEQIIKTQPIGPNPKDWVKAAINLNAQVVGVRRDGHLDVVEVAATKEFSMDSIEYVHTGSRIPDKKRVSVGGDVRVKVWNNNQARIVKRLRDDDKVVSMYHYHSGGKDYFVVVTNDDEPETTFYFADIYWDLFEENPNYSFEIRPLFVDYFSPSRLPEGAVEC</sequence>
<evidence type="ECO:0000313" key="2">
    <source>
        <dbReference type="Proteomes" id="UP000217785"/>
    </source>
</evidence>